<dbReference type="InterPro" id="IPR036388">
    <property type="entry name" value="WH-like_DNA-bd_sf"/>
</dbReference>
<dbReference type="InterPro" id="IPR036390">
    <property type="entry name" value="WH_DNA-bd_sf"/>
</dbReference>
<dbReference type="PROSITE" id="PS50949">
    <property type="entry name" value="HTH_GNTR"/>
    <property type="match status" value="1"/>
</dbReference>
<feature type="domain" description="HTH gntR-type" evidence="4">
    <location>
        <begin position="11"/>
        <end position="79"/>
    </location>
</feature>
<dbReference type="KEGG" id="haby:HLVA_00730"/>
<dbReference type="Pfam" id="PF00392">
    <property type="entry name" value="GntR"/>
    <property type="match status" value="1"/>
</dbReference>
<proteinExistence type="predicted"/>
<evidence type="ECO:0000313" key="6">
    <source>
        <dbReference type="Proteomes" id="UP001321582"/>
    </source>
</evidence>
<dbReference type="InterPro" id="IPR000524">
    <property type="entry name" value="Tscrpt_reg_HTH_GntR"/>
</dbReference>
<evidence type="ECO:0000313" key="5">
    <source>
        <dbReference type="EMBL" id="BDU49504.1"/>
    </source>
</evidence>
<evidence type="ECO:0000256" key="1">
    <source>
        <dbReference type="ARBA" id="ARBA00023015"/>
    </source>
</evidence>
<reference evidence="5 6" key="1">
    <citation type="submission" date="2022-11" db="EMBL/GenBank/DDBJ databases">
        <title>Haliovirga abyssi gen. nov., sp. nov., a mesophilic fermentative bacterium isolated from the Iheya North hydrothermal field and the proposal of Haliovirgaceae fam. nov.</title>
        <authorList>
            <person name="Miyazaki U."/>
            <person name="Tame A."/>
            <person name="Miyazaki J."/>
            <person name="Takai K."/>
            <person name="Sawayama S."/>
            <person name="Kitajima M."/>
            <person name="Okamoto A."/>
            <person name="Nakagawa S."/>
        </authorList>
    </citation>
    <scope>NUCLEOTIDE SEQUENCE [LARGE SCALE GENOMIC DNA]</scope>
    <source>
        <strain evidence="5 6">IC12</strain>
    </source>
</reference>
<name>A0AAU9D0L6_9FUSO</name>
<keyword evidence="6" id="KW-1185">Reference proteome</keyword>
<dbReference type="AlphaFoldDB" id="A0AAU9D0L6"/>
<dbReference type="GO" id="GO:0003700">
    <property type="term" value="F:DNA-binding transcription factor activity"/>
    <property type="evidence" value="ECO:0007669"/>
    <property type="project" value="InterPro"/>
</dbReference>
<keyword evidence="2" id="KW-0238">DNA-binding</keyword>
<dbReference type="EMBL" id="AP027059">
    <property type="protein sequence ID" value="BDU49504.1"/>
    <property type="molecule type" value="Genomic_DNA"/>
</dbReference>
<gene>
    <name evidence="5" type="ORF">HLVA_00730</name>
</gene>
<keyword evidence="3" id="KW-0804">Transcription</keyword>
<dbReference type="Proteomes" id="UP001321582">
    <property type="component" value="Chromosome"/>
</dbReference>
<evidence type="ECO:0000256" key="2">
    <source>
        <dbReference type="ARBA" id="ARBA00023125"/>
    </source>
</evidence>
<dbReference type="CDD" id="cd07377">
    <property type="entry name" value="WHTH_GntR"/>
    <property type="match status" value="1"/>
</dbReference>
<dbReference type="PANTHER" id="PTHR38445:SF9">
    <property type="entry name" value="HTH-TYPE TRANSCRIPTIONAL REPRESSOR YTRA"/>
    <property type="match status" value="1"/>
</dbReference>
<dbReference type="SMART" id="SM00345">
    <property type="entry name" value="HTH_GNTR"/>
    <property type="match status" value="1"/>
</dbReference>
<protein>
    <recommendedName>
        <fullName evidence="4">HTH gntR-type domain-containing protein</fullName>
    </recommendedName>
</protein>
<evidence type="ECO:0000259" key="4">
    <source>
        <dbReference type="PROSITE" id="PS50949"/>
    </source>
</evidence>
<keyword evidence="1" id="KW-0805">Transcription regulation</keyword>
<dbReference type="GO" id="GO:0003677">
    <property type="term" value="F:DNA binding"/>
    <property type="evidence" value="ECO:0007669"/>
    <property type="project" value="UniProtKB-KW"/>
</dbReference>
<dbReference type="RefSeq" id="WP_307904456.1">
    <property type="nucleotide sequence ID" value="NZ_AP027059.1"/>
</dbReference>
<evidence type="ECO:0000256" key="3">
    <source>
        <dbReference type="ARBA" id="ARBA00023163"/>
    </source>
</evidence>
<accession>A0AAU9D0L6</accession>
<sequence>MELKIYRDSNFTIHIQLKEQLKGLILNNILENGMQLPTVRQLGEFLRINKNTVSKVYKELEVEGYVYSVKGRGTFVSNTDKPQKTREFLKVVDSMLNMGIKNSISLEEIWGIVYSRSQHYKVLQGDIKKRKFAFIECNDISTKDFEKMLKLELPDVEMDGILIEDLQNNYEKVKKEVEDIQLIVIPYIHYEEVKKELKNLGKEVIIIGTNQTLKILTSSKKIKNKIVGVIGFSADDEIAISRQFNKIDVKEFNYYGGLDEVGEDKLRPFLRKVDSLIICSSIIEDIVNKLKPKKPYVLFEGKYDKNDFKPLVEIFSHKK</sequence>
<dbReference type="SUPFAM" id="SSF46785">
    <property type="entry name" value="Winged helix' DNA-binding domain"/>
    <property type="match status" value="1"/>
</dbReference>
<dbReference type="PANTHER" id="PTHR38445">
    <property type="entry name" value="HTH-TYPE TRANSCRIPTIONAL REPRESSOR YTRA"/>
    <property type="match status" value="1"/>
</dbReference>
<dbReference type="Gene3D" id="1.10.10.10">
    <property type="entry name" value="Winged helix-like DNA-binding domain superfamily/Winged helix DNA-binding domain"/>
    <property type="match status" value="1"/>
</dbReference>
<organism evidence="5 6">
    <name type="scientific">Haliovirga abyssi</name>
    <dbReference type="NCBI Taxonomy" id="2996794"/>
    <lineage>
        <taxon>Bacteria</taxon>
        <taxon>Fusobacteriati</taxon>
        <taxon>Fusobacteriota</taxon>
        <taxon>Fusobacteriia</taxon>
        <taxon>Fusobacteriales</taxon>
        <taxon>Haliovirgaceae</taxon>
        <taxon>Haliovirga</taxon>
    </lineage>
</organism>